<keyword evidence="1" id="KW-0093">Biotin biosynthesis</keyword>
<dbReference type="OrthoDB" id="9802097at2"/>
<dbReference type="InterPro" id="IPR004472">
    <property type="entry name" value="DTB_synth_BioD"/>
</dbReference>
<dbReference type="GO" id="GO:0004141">
    <property type="term" value="F:dethiobiotin synthase activity"/>
    <property type="evidence" value="ECO:0007669"/>
    <property type="project" value="UniProtKB-UniRule"/>
</dbReference>
<dbReference type="Gene3D" id="3.40.50.300">
    <property type="entry name" value="P-loop containing nucleotide triphosphate hydrolases"/>
    <property type="match status" value="1"/>
</dbReference>
<accession>I8RP93</accession>
<comment type="catalytic activity">
    <reaction evidence="1">
        <text>(7R,8S)-7,8-diammoniononanoate + CO2 + ATP = (4R,5S)-dethiobiotin + ADP + phosphate + 3 H(+)</text>
        <dbReference type="Rhea" id="RHEA:15805"/>
        <dbReference type="ChEBI" id="CHEBI:15378"/>
        <dbReference type="ChEBI" id="CHEBI:16526"/>
        <dbReference type="ChEBI" id="CHEBI:30616"/>
        <dbReference type="ChEBI" id="CHEBI:43474"/>
        <dbReference type="ChEBI" id="CHEBI:149469"/>
        <dbReference type="ChEBI" id="CHEBI:149473"/>
        <dbReference type="ChEBI" id="CHEBI:456216"/>
        <dbReference type="EC" id="6.3.3.3"/>
    </reaction>
</comment>
<evidence type="ECO:0000313" key="3">
    <source>
        <dbReference type="Proteomes" id="UP000004324"/>
    </source>
</evidence>
<keyword evidence="1" id="KW-0067">ATP-binding</keyword>
<evidence type="ECO:0000313" key="2">
    <source>
        <dbReference type="EMBL" id="EIW20980.1"/>
    </source>
</evidence>
<dbReference type="SUPFAM" id="SSF52540">
    <property type="entry name" value="P-loop containing nucleoside triphosphate hydrolases"/>
    <property type="match status" value="1"/>
</dbReference>
<feature type="binding site" evidence="1">
    <location>
        <position position="55"/>
    </location>
    <ligand>
        <name>ATP</name>
        <dbReference type="ChEBI" id="CHEBI:30616"/>
    </ligand>
</feature>
<comment type="subcellular location">
    <subcellularLocation>
        <location evidence="1">Cytoplasm</location>
    </subcellularLocation>
</comment>
<keyword evidence="1" id="KW-0436">Ligase</keyword>
<name>I8RP93_9FIRM</name>
<keyword evidence="1" id="KW-0547">Nucleotide-binding</keyword>
<comment type="caution">
    <text evidence="2">The sequence shown here is derived from an EMBL/GenBank/DDBJ whole genome shotgun (WGS) entry which is preliminary data.</text>
</comment>
<protein>
    <recommendedName>
        <fullName evidence="1">ATP-dependent dethiobiotin synthetase BioD</fullName>
        <ecNumber evidence="1">6.3.3.3</ecNumber>
    </recommendedName>
    <alternativeName>
        <fullName evidence="1">DTB synthetase</fullName>
        <shortName evidence="1">DTBS</shortName>
    </alternativeName>
    <alternativeName>
        <fullName evidence="1">Dethiobiotin synthase</fullName>
    </alternativeName>
</protein>
<comment type="subunit">
    <text evidence="1">Homodimer.</text>
</comment>
<dbReference type="UniPathway" id="UPA00078">
    <property type="reaction ID" value="UER00161"/>
</dbReference>
<feature type="active site" evidence="1">
    <location>
        <position position="37"/>
    </location>
</feature>
<gene>
    <name evidence="1" type="primary">bioD</name>
    <name evidence="2" type="ORF">FB4_1832</name>
</gene>
<dbReference type="AlphaFoldDB" id="I8RP93"/>
<comment type="function">
    <text evidence="1">Catalyzes a mechanistically unusual reaction, the ATP-dependent insertion of CO2 between the N7 and N8 nitrogen atoms of 7,8-diaminopelargonic acid (DAPA, also called 7,8-diammoniononanoate) to form a ureido ring.</text>
</comment>
<dbReference type="HAMAP" id="MF_00336">
    <property type="entry name" value="BioD"/>
    <property type="match status" value="1"/>
</dbReference>
<dbReference type="InterPro" id="IPR027417">
    <property type="entry name" value="P-loop_NTPase"/>
</dbReference>
<proteinExistence type="inferred from homology"/>
<dbReference type="EC" id="6.3.3.3" evidence="1"/>
<dbReference type="PIRSF" id="PIRSF006755">
    <property type="entry name" value="DTB_synth"/>
    <property type="match status" value="1"/>
</dbReference>
<keyword evidence="1" id="KW-0479">Metal-binding</keyword>
<feature type="binding site" evidence="1">
    <location>
        <position position="55"/>
    </location>
    <ligand>
        <name>Mg(2+)</name>
        <dbReference type="ChEBI" id="CHEBI:18420"/>
    </ligand>
</feature>
<reference evidence="2 3" key="1">
    <citation type="journal article" date="2012" name="J. Bacteriol.">
        <title>Draft Genome Sequences for Two Metal-Reducing Pelosinus fermentans Strains Isolated from a Cr(VI)-Contaminated Site and for Type Strain R7.</title>
        <authorList>
            <person name="Brown S.D."/>
            <person name="Podar M."/>
            <person name="Klingeman D.M."/>
            <person name="Johnson C.M."/>
            <person name="Yang Z.K."/>
            <person name="Utturkar S.M."/>
            <person name="Land M.L."/>
            <person name="Mosher J.J."/>
            <person name="Hurt R.A.Jr."/>
            <person name="Phelps T.J."/>
            <person name="Palumbo A.V."/>
            <person name="Arkin A.P."/>
            <person name="Hazen T.C."/>
            <person name="Elias D.A."/>
        </authorList>
    </citation>
    <scope>NUCLEOTIDE SEQUENCE [LARGE SCALE GENOMIC DNA]</scope>
    <source>
        <strain evidence="2 3">B4</strain>
    </source>
</reference>
<dbReference type="GO" id="GO:0009102">
    <property type="term" value="P:biotin biosynthetic process"/>
    <property type="evidence" value="ECO:0007669"/>
    <property type="project" value="UniProtKB-UniRule"/>
</dbReference>
<comment type="similarity">
    <text evidence="1">Belongs to the dethiobiotin synthetase family.</text>
</comment>
<dbReference type="PANTHER" id="PTHR43210">
    <property type="entry name" value="DETHIOBIOTIN SYNTHETASE"/>
    <property type="match status" value="1"/>
</dbReference>
<dbReference type="RefSeq" id="WP_007930339.1">
    <property type="nucleotide sequence ID" value="NZ_AKVJ01000002.1"/>
</dbReference>
<organism evidence="2 3">
    <name type="scientific">Pelosinus fermentans B4</name>
    <dbReference type="NCBI Taxonomy" id="1149862"/>
    <lineage>
        <taxon>Bacteria</taxon>
        <taxon>Bacillati</taxon>
        <taxon>Bacillota</taxon>
        <taxon>Negativicutes</taxon>
        <taxon>Selenomonadales</taxon>
        <taxon>Sporomusaceae</taxon>
        <taxon>Pelosinus</taxon>
    </lineage>
</organism>
<feature type="binding site" evidence="1">
    <location>
        <begin position="117"/>
        <end position="120"/>
    </location>
    <ligand>
        <name>ATP</name>
        <dbReference type="ChEBI" id="CHEBI:30616"/>
    </ligand>
</feature>
<comment type="pathway">
    <text evidence="1">Cofactor biosynthesis; biotin biosynthesis; biotin from 7,8-diaminononanoate: step 1/2.</text>
</comment>
<evidence type="ECO:0000256" key="1">
    <source>
        <dbReference type="HAMAP-Rule" id="MF_00336"/>
    </source>
</evidence>
<feature type="binding site" evidence="1">
    <location>
        <position position="117"/>
    </location>
    <ligand>
        <name>Mg(2+)</name>
        <dbReference type="ChEBI" id="CHEBI:18420"/>
    </ligand>
</feature>
<comment type="caution">
    <text evidence="1">Lacks conserved residue(s) required for the propagation of feature annotation.</text>
</comment>
<dbReference type="EMBL" id="AKVJ01000002">
    <property type="protein sequence ID" value="EIW20980.1"/>
    <property type="molecule type" value="Genomic_DNA"/>
</dbReference>
<dbReference type="CDD" id="cd03109">
    <property type="entry name" value="DTBS"/>
    <property type="match status" value="1"/>
</dbReference>
<keyword evidence="1" id="KW-0963">Cytoplasm</keyword>
<dbReference type="Pfam" id="PF13500">
    <property type="entry name" value="AAA_26"/>
    <property type="match status" value="1"/>
</dbReference>
<keyword evidence="1" id="KW-0460">Magnesium</keyword>
<feature type="binding site" evidence="1">
    <location>
        <begin position="12"/>
        <end position="17"/>
    </location>
    <ligand>
        <name>ATP</name>
        <dbReference type="ChEBI" id="CHEBI:30616"/>
    </ligand>
</feature>
<dbReference type="Proteomes" id="UP000004324">
    <property type="component" value="Unassembled WGS sequence"/>
</dbReference>
<dbReference type="NCBIfam" id="TIGR00347">
    <property type="entry name" value="bioD"/>
    <property type="match status" value="1"/>
</dbReference>
<dbReference type="PATRIC" id="fig|1149862.3.peg.108"/>
<dbReference type="GO" id="GO:0005829">
    <property type="term" value="C:cytosol"/>
    <property type="evidence" value="ECO:0007669"/>
    <property type="project" value="TreeGrafter"/>
</dbReference>
<feature type="binding site" evidence="1">
    <location>
        <position position="41"/>
    </location>
    <ligand>
        <name>substrate</name>
    </ligand>
</feature>
<dbReference type="PANTHER" id="PTHR43210:SF5">
    <property type="entry name" value="DETHIOBIOTIN SYNTHETASE"/>
    <property type="match status" value="1"/>
</dbReference>
<dbReference type="GO" id="GO:0005524">
    <property type="term" value="F:ATP binding"/>
    <property type="evidence" value="ECO:0007669"/>
    <property type="project" value="UniProtKB-UniRule"/>
</dbReference>
<feature type="binding site" evidence="1">
    <location>
        <position position="16"/>
    </location>
    <ligand>
        <name>Mg(2+)</name>
        <dbReference type="ChEBI" id="CHEBI:18420"/>
    </ligand>
</feature>
<keyword evidence="3" id="KW-1185">Reference proteome</keyword>
<dbReference type="GO" id="GO:0000287">
    <property type="term" value="F:magnesium ion binding"/>
    <property type="evidence" value="ECO:0007669"/>
    <property type="project" value="UniProtKB-UniRule"/>
</dbReference>
<sequence length="246" mass="26046">MAGLFITATDTEVGKTVITGAIAAALRGRGCDVGVMKPVASGGVADRMGNLMAEDAAFLMQAAGIEPEERRLVNPVCLAPALTPAVAAAISGVTINIQDFITSFQQLTQLHNPVIVEGVGGIVAPLWKNYTVTDLMAELALPIIVVARPNLGTINHTVLTVEYGRSRGLHMVGIIINGWNQDKVGILETSNEEYIKEMTGLPILGKFPYAPGISVPKGETAGLAQLAEEHLQMDAIIEVIRGRKEL</sequence>
<comment type="cofactor">
    <cofactor evidence="1">
        <name>Mg(2+)</name>
        <dbReference type="ChEBI" id="CHEBI:18420"/>
    </cofactor>
</comment>